<evidence type="ECO:0000313" key="9">
    <source>
        <dbReference type="Proteomes" id="UP000326961"/>
    </source>
</evidence>
<dbReference type="GO" id="GO:0003677">
    <property type="term" value="F:DNA binding"/>
    <property type="evidence" value="ECO:0007669"/>
    <property type="project" value="TreeGrafter"/>
</dbReference>
<dbReference type="RefSeq" id="WP_150886260.1">
    <property type="nucleotide sequence ID" value="NZ_CP032452.1"/>
</dbReference>
<protein>
    <recommendedName>
        <fullName evidence="7">Cytosine-specific methyltransferase</fullName>
        <ecNumber evidence="7">2.1.1.37</ecNumber>
    </recommendedName>
</protein>
<dbReference type="InterPro" id="IPR001525">
    <property type="entry name" value="C5_MeTfrase"/>
</dbReference>
<dbReference type="Pfam" id="PF00145">
    <property type="entry name" value="DNA_methylase"/>
    <property type="match status" value="1"/>
</dbReference>
<keyword evidence="4" id="KW-0680">Restriction system</keyword>
<dbReference type="REBASE" id="369149">
    <property type="entry name" value="M2.PbiCbmORF5850P"/>
</dbReference>
<dbReference type="PANTHER" id="PTHR10629">
    <property type="entry name" value="CYTOSINE-SPECIFIC METHYLTRANSFERASE"/>
    <property type="match status" value="1"/>
</dbReference>
<evidence type="ECO:0000313" key="8">
    <source>
        <dbReference type="EMBL" id="QEZ68487.1"/>
    </source>
</evidence>
<keyword evidence="3 5" id="KW-0949">S-adenosyl-L-methionine</keyword>
<dbReference type="EMBL" id="CP032452">
    <property type="protein sequence ID" value="QEZ68487.1"/>
    <property type="molecule type" value="Genomic_DNA"/>
</dbReference>
<evidence type="ECO:0000256" key="4">
    <source>
        <dbReference type="ARBA" id="ARBA00022747"/>
    </source>
</evidence>
<dbReference type="EC" id="2.1.1.37" evidence="7"/>
<proteinExistence type="inferred from homology"/>
<keyword evidence="2 5" id="KW-0808">Transferase</keyword>
<keyword evidence="1 5" id="KW-0489">Methyltransferase</keyword>
<feature type="active site" evidence="5">
    <location>
        <position position="81"/>
    </location>
</feature>
<evidence type="ECO:0000256" key="1">
    <source>
        <dbReference type="ARBA" id="ARBA00022603"/>
    </source>
</evidence>
<dbReference type="GO" id="GO:0009307">
    <property type="term" value="P:DNA restriction-modification system"/>
    <property type="evidence" value="ECO:0007669"/>
    <property type="project" value="UniProtKB-KW"/>
</dbReference>
<organism evidence="8 9">
    <name type="scientific">Paraclostridium bifermentans</name>
    <name type="common">Clostridium bifermentans</name>
    <dbReference type="NCBI Taxonomy" id="1490"/>
    <lineage>
        <taxon>Bacteria</taxon>
        <taxon>Bacillati</taxon>
        <taxon>Bacillota</taxon>
        <taxon>Clostridia</taxon>
        <taxon>Peptostreptococcales</taxon>
        <taxon>Peptostreptococcaceae</taxon>
        <taxon>Paraclostridium</taxon>
    </lineage>
</organism>
<dbReference type="GO" id="GO:0003886">
    <property type="term" value="F:DNA (cytosine-5-)-methyltransferase activity"/>
    <property type="evidence" value="ECO:0007669"/>
    <property type="project" value="UniProtKB-EC"/>
</dbReference>
<dbReference type="PROSITE" id="PS00095">
    <property type="entry name" value="C5_MTASE_2"/>
    <property type="match status" value="1"/>
</dbReference>
<dbReference type="AlphaFoldDB" id="A0A5P3XBX9"/>
<dbReference type="CDD" id="cd00315">
    <property type="entry name" value="Cyt_C5_DNA_methylase"/>
    <property type="match status" value="1"/>
</dbReference>
<dbReference type="Gene3D" id="3.90.120.10">
    <property type="entry name" value="DNA Methylase, subunit A, domain 2"/>
    <property type="match status" value="1"/>
</dbReference>
<dbReference type="Proteomes" id="UP000326961">
    <property type="component" value="Chromosome"/>
</dbReference>
<name>A0A5P3XBX9_PARBF</name>
<dbReference type="SUPFAM" id="SSF53335">
    <property type="entry name" value="S-adenosyl-L-methionine-dependent methyltransferases"/>
    <property type="match status" value="1"/>
</dbReference>
<comment type="catalytic activity">
    <reaction evidence="7">
        <text>a 2'-deoxycytidine in DNA + S-adenosyl-L-methionine = a 5-methyl-2'-deoxycytidine in DNA + S-adenosyl-L-homocysteine + H(+)</text>
        <dbReference type="Rhea" id="RHEA:13681"/>
        <dbReference type="Rhea" id="RHEA-COMP:11369"/>
        <dbReference type="Rhea" id="RHEA-COMP:11370"/>
        <dbReference type="ChEBI" id="CHEBI:15378"/>
        <dbReference type="ChEBI" id="CHEBI:57856"/>
        <dbReference type="ChEBI" id="CHEBI:59789"/>
        <dbReference type="ChEBI" id="CHEBI:85452"/>
        <dbReference type="ChEBI" id="CHEBI:85454"/>
        <dbReference type="EC" id="2.1.1.37"/>
    </reaction>
</comment>
<accession>A0A5P3XBX9</accession>
<sequence length="356" mass="40476">MAYKVLDLFCGCGGISLGFKLAGCEIFGGIDVNQDAINTFQHNFPKSQAKCIDLSVLNNEDIPKIFTNIKDVDIIIGGPPCQGFSAANRYKKEDEDPRNKLFFEYMKFVELVRPKAVLIENVKGILTSNNGYAKEKIYSIFRELGYSINSRVLSASDYGVPQRRERAFFVAIRDGIEFDFDSLKKTEKIVTVKEAIGELYHLREGQDVYSLDAEPQTDYQKYLRNSQNTIMNHLIKYPAQKVQDRIACVPQGGNWRDIPLELFDNQRSNRHSSAYKRLNEVDCSVTIDTGNAHSNYFHPLYHRIPTVREAARLQSFNDEFEFLGSRTSQYRQVGNAVPPLLAKAIAKGIMEVLDNE</sequence>
<dbReference type="InterPro" id="IPR029063">
    <property type="entry name" value="SAM-dependent_MTases_sf"/>
</dbReference>
<reference evidence="8 9" key="1">
    <citation type="submission" date="2018-09" db="EMBL/GenBank/DDBJ databases">
        <title>A clostridial neurotoxin that targets Anopheles mosquitoes.</title>
        <authorList>
            <person name="Contreras E."/>
            <person name="Masuyer G."/>
            <person name="Qureshi N."/>
            <person name="Chawla S."/>
            <person name="Lim H.L."/>
            <person name="Chen J."/>
            <person name="Stenmark P."/>
            <person name="Gill S."/>
        </authorList>
    </citation>
    <scope>NUCLEOTIDE SEQUENCE [LARGE SCALE GENOMIC DNA]</scope>
    <source>
        <strain evidence="8 9">Cbm</strain>
    </source>
</reference>
<evidence type="ECO:0000256" key="7">
    <source>
        <dbReference type="RuleBase" id="RU000417"/>
    </source>
</evidence>
<dbReference type="PROSITE" id="PS00094">
    <property type="entry name" value="C5_MTASE_1"/>
    <property type="match status" value="1"/>
</dbReference>
<dbReference type="InterPro" id="IPR018117">
    <property type="entry name" value="C5_DNA_meth_AS"/>
</dbReference>
<dbReference type="NCBIfam" id="TIGR00675">
    <property type="entry name" value="dcm"/>
    <property type="match status" value="1"/>
</dbReference>
<dbReference type="InterPro" id="IPR050390">
    <property type="entry name" value="C5-Methyltransferase"/>
</dbReference>
<dbReference type="GO" id="GO:0032259">
    <property type="term" value="P:methylation"/>
    <property type="evidence" value="ECO:0007669"/>
    <property type="project" value="UniProtKB-KW"/>
</dbReference>
<dbReference type="PRINTS" id="PR00105">
    <property type="entry name" value="C5METTRFRASE"/>
</dbReference>
<dbReference type="Gene3D" id="3.40.50.150">
    <property type="entry name" value="Vaccinia Virus protein VP39"/>
    <property type="match status" value="1"/>
</dbReference>
<gene>
    <name evidence="8" type="ORF">D4A35_05855</name>
</gene>
<dbReference type="PROSITE" id="PS51679">
    <property type="entry name" value="SAM_MT_C5"/>
    <property type="match status" value="1"/>
</dbReference>
<dbReference type="PANTHER" id="PTHR10629:SF52">
    <property type="entry name" value="DNA (CYTOSINE-5)-METHYLTRANSFERASE 1"/>
    <property type="match status" value="1"/>
</dbReference>
<dbReference type="GO" id="GO:0044027">
    <property type="term" value="P:negative regulation of gene expression via chromosomal CpG island methylation"/>
    <property type="evidence" value="ECO:0007669"/>
    <property type="project" value="TreeGrafter"/>
</dbReference>
<comment type="similarity">
    <text evidence="5 6">Belongs to the class I-like SAM-binding methyltransferase superfamily. C5-methyltransferase family.</text>
</comment>
<dbReference type="InterPro" id="IPR031303">
    <property type="entry name" value="C5_meth_CS"/>
</dbReference>
<evidence type="ECO:0000256" key="6">
    <source>
        <dbReference type="RuleBase" id="RU000416"/>
    </source>
</evidence>
<evidence type="ECO:0000256" key="5">
    <source>
        <dbReference type="PROSITE-ProRule" id="PRU01016"/>
    </source>
</evidence>
<evidence type="ECO:0000256" key="3">
    <source>
        <dbReference type="ARBA" id="ARBA00022691"/>
    </source>
</evidence>
<evidence type="ECO:0000256" key="2">
    <source>
        <dbReference type="ARBA" id="ARBA00022679"/>
    </source>
</evidence>